<reference evidence="1" key="1">
    <citation type="submission" date="2020-05" db="EMBL/GenBank/DDBJ databases">
        <authorList>
            <person name="Chiriac C."/>
            <person name="Salcher M."/>
            <person name="Ghai R."/>
            <person name="Kavagutti S V."/>
        </authorList>
    </citation>
    <scope>NUCLEOTIDE SEQUENCE</scope>
</reference>
<evidence type="ECO:0000313" key="1">
    <source>
        <dbReference type="EMBL" id="CAB5225404.1"/>
    </source>
</evidence>
<dbReference type="CDD" id="cd08054">
    <property type="entry name" value="gp6"/>
    <property type="match status" value="1"/>
</dbReference>
<protein>
    <submittedName>
        <fullName evidence="1">Gp6 domain containing protein</fullName>
    </submittedName>
</protein>
<name>A0A6J7X6P3_9CAUD</name>
<sequence length="222" mass="25115">MAVENLTLAPFYGNNRNPFNYAKMEQIGRDTTTQWLTTDQITQQLNLFDDQSQDDFLLGLELATRMAIEDYLGMAIFATQWKIYYMNFGLYNTQVYLDLPEVSVQFQTQAGVTINRVEFYATSNVVPQIIDPTDYSYDPTGNRIILNTIPNTLNQQVANPIVVTYTQNNSPLASYPVIQQAGLMLLTHLYNTRSTVGDTIGVKAEVPFGVSTLLRPYKPLVM</sequence>
<organism evidence="1">
    <name type="scientific">uncultured Caudovirales phage</name>
    <dbReference type="NCBI Taxonomy" id="2100421"/>
    <lineage>
        <taxon>Viruses</taxon>
        <taxon>Duplodnaviria</taxon>
        <taxon>Heunggongvirae</taxon>
        <taxon>Uroviricota</taxon>
        <taxon>Caudoviricetes</taxon>
        <taxon>Peduoviridae</taxon>
        <taxon>Maltschvirus</taxon>
        <taxon>Maltschvirus maltsch</taxon>
    </lineage>
</organism>
<dbReference type="Gene3D" id="1.10.3230.30">
    <property type="entry name" value="Phage gp6-like head-tail connector protein"/>
    <property type="match status" value="1"/>
</dbReference>
<accession>A0A6J7X6P3</accession>
<proteinExistence type="predicted"/>
<dbReference type="EMBL" id="LR798342">
    <property type="protein sequence ID" value="CAB5225404.1"/>
    <property type="molecule type" value="Genomic_DNA"/>
</dbReference>
<gene>
    <name evidence="1" type="ORF">UFOVP746_12</name>
</gene>